<feature type="region of interest" description="Disordered" evidence="1">
    <location>
        <begin position="104"/>
        <end position="167"/>
    </location>
</feature>
<name>A0A4C1Z5Z1_EUMVA</name>
<dbReference type="OrthoDB" id="9975356at2759"/>
<gene>
    <name evidence="2" type="ORF">EVAR_84916_1</name>
</gene>
<dbReference type="Proteomes" id="UP000299102">
    <property type="component" value="Unassembled WGS sequence"/>
</dbReference>
<reference evidence="2 3" key="1">
    <citation type="journal article" date="2019" name="Commun. Biol.">
        <title>The bagworm genome reveals a unique fibroin gene that provides high tensile strength.</title>
        <authorList>
            <person name="Kono N."/>
            <person name="Nakamura H."/>
            <person name="Ohtoshi R."/>
            <person name="Tomita M."/>
            <person name="Numata K."/>
            <person name="Arakawa K."/>
        </authorList>
    </citation>
    <scope>NUCLEOTIDE SEQUENCE [LARGE SCALE GENOMIC DNA]</scope>
</reference>
<comment type="caution">
    <text evidence="2">The sequence shown here is derived from an EMBL/GenBank/DDBJ whole genome shotgun (WGS) entry which is preliminary data.</text>
</comment>
<accession>A0A4C1Z5Z1</accession>
<proteinExistence type="predicted"/>
<evidence type="ECO:0000256" key="1">
    <source>
        <dbReference type="SAM" id="MobiDB-lite"/>
    </source>
</evidence>
<feature type="region of interest" description="Disordered" evidence="1">
    <location>
        <begin position="1"/>
        <end position="29"/>
    </location>
</feature>
<feature type="compositionally biased region" description="Basic and acidic residues" evidence="1">
    <location>
        <begin position="1"/>
        <end position="14"/>
    </location>
</feature>
<evidence type="ECO:0000313" key="2">
    <source>
        <dbReference type="EMBL" id="GBP82722.1"/>
    </source>
</evidence>
<organism evidence="2 3">
    <name type="scientific">Eumeta variegata</name>
    <name type="common">Bagworm moth</name>
    <name type="synonym">Eumeta japonica</name>
    <dbReference type="NCBI Taxonomy" id="151549"/>
    <lineage>
        <taxon>Eukaryota</taxon>
        <taxon>Metazoa</taxon>
        <taxon>Ecdysozoa</taxon>
        <taxon>Arthropoda</taxon>
        <taxon>Hexapoda</taxon>
        <taxon>Insecta</taxon>
        <taxon>Pterygota</taxon>
        <taxon>Neoptera</taxon>
        <taxon>Endopterygota</taxon>
        <taxon>Lepidoptera</taxon>
        <taxon>Glossata</taxon>
        <taxon>Ditrysia</taxon>
        <taxon>Tineoidea</taxon>
        <taxon>Psychidae</taxon>
        <taxon>Oiketicinae</taxon>
        <taxon>Eumeta</taxon>
    </lineage>
</organism>
<sequence>MMTPIDEKKDEKIRIGMVQVSDGKSRPRPARLVLTMEAVTVQREAPTPLPHHTKERTVPHARKQKHTKALIKSLYIYLTGKNGSDNPPKVGGLGLSIKADGITTDSSTGDDHPSLHGKAVDSNCNVEKPTNKPMEGGRVLGVPTARESRPASRSGSAIGSRPRRSPLIALNPTKNGHCIWTDLNPGILRARLKTKQLN</sequence>
<dbReference type="EMBL" id="BGZK01001582">
    <property type="protein sequence ID" value="GBP82722.1"/>
    <property type="molecule type" value="Genomic_DNA"/>
</dbReference>
<protein>
    <submittedName>
        <fullName evidence="2">Uncharacterized protein</fullName>
    </submittedName>
</protein>
<dbReference type="AlphaFoldDB" id="A0A4C1Z5Z1"/>
<keyword evidence="3" id="KW-1185">Reference proteome</keyword>
<dbReference type="STRING" id="151549.A0A4C1Z5Z1"/>
<evidence type="ECO:0000313" key="3">
    <source>
        <dbReference type="Proteomes" id="UP000299102"/>
    </source>
</evidence>